<dbReference type="Proteomes" id="UP000006755">
    <property type="component" value="Unassembled WGS sequence"/>
</dbReference>
<reference evidence="2 3" key="1">
    <citation type="journal article" date="2012" name="J. Bacteriol.">
        <title>Genome Sequence of Gallaecimonas xiamenensis Type Strain 3-C-1.</title>
        <authorList>
            <person name="Lai Q."/>
            <person name="Wang L."/>
            <person name="Wang W."/>
            <person name="Shao Z."/>
        </authorList>
    </citation>
    <scope>NUCLEOTIDE SEQUENCE [LARGE SCALE GENOMIC DNA]</scope>
    <source>
        <strain evidence="2 3">3-C-1</strain>
    </source>
</reference>
<dbReference type="OrthoDB" id="7064226at2"/>
<dbReference type="EMBL" id="AMRI01000003">
    <property type="protein sequence ID" value="EKE77017.1"/>
    <property type="molecule type" value="Genomic_DNA"/>
</dbReference>
<comment type="caution">
    <text evidence="2">The sequence shown here is derived from an EMBL/GenBank/DDBJ whole genome shotgun (WGS) entry which is preliminary data.</text>
</comment>
<dbReference type="AlphaFoldDB" id="K2JR66"/>
<proteinExistence type="predicted"/>
<keyword evidence="3" id="KW-1185">Reference proteome</keyword>
<feature type="transmembrane region" description="Helical" evidence="1">
    <location>
        <begin position="47"/>
        <end position="67"/>
    </location>
</feature>
<dbReference type="RefSeq" id="WP_008482661.1">
    <property type="nucleotide sequence ID" value="NZ_AMRI01000003.1"/>
</dbReference>
<accession>K2JR66</accession>
<protein>
    <submittedName>
        <fullName evidence="2">Uncharacterized protein</fullName>
    </submittedName>
</protein>
<evidence type="ECO:0000313" key="2">
    <source>
        <dbReference type="EMBL" id="EKE77017.1"/>
    </source>
</evidence>
<evidence type="ECO:0000313" key="3">
    <source>
        <dbReference type="Proteomes" id="UP000006755"/>
    </source>
</evidence>
<organism evidence="2 3">
    <name type="scientific">Gallaecimonas xiamenensis 3-C-1</name>
    <dbReference type="NCBI Taxonomy" id="745411"/>
    <lineage>
        <taxon>Bacteria</taxon>
        <taxon>Pseudomonadati</taxon>
        <taxon>Pseudomonadota</taxon>
        <taxon>Gammaproteobacteria</taxon>
        <taxon>Enterobacterales</taxon>
        <taxon>Gallaecimonadaceae</taxon>
        <taxon>Gallaecimonas</taxon>
    </lineage>
</organism>
<gene>
    <name evidence="2" type="ORF">B3C1_02390</name>
</gene>
<keyword evidence="1" id="KW-1133">Transmembrane helix</keyword>
<evidence type="ECO:0000256" key="1">
    <source>
        <dbReference type="SAM" id="Phobius"/>
    </source>
</evidence>
<keyword evidence="1" id="KW-0472">Membrane</keyword>
<keyword evidence="1" id="KW-0812">Transmembrane</keyword>
<dbReference type="STRING" id="745411.B3C1_02390"/>
<sequence>MPWQLELHSEEIDISDPHAADQILSDEELAFLGELYRPQRRPFRWHLLLYWLALLIAALALFCYAFNRYSLAIDHSAARQGQLLYTQLPSPAVVNASQGLPPGSIVAFFDEQWVACTPLEDGWQCQDLPLP</sequence>
<name>K2JR66_9GAMM</name>